<evidence type="ECO:0000313" key="3">
    <source>
        <dbReference type="Proteomes" id="UP001189122"/>
    </source>
</evidence>
<protein>
    <submittedName>
        <fullName evidence="2">Uncharacterized protein</fullName>
    </submittedName>
</protein>
<keyword evidence="3" id="KW-1185">Reference proteome</keyword>
<dbReference type="EMBL" id="LR743600">
    <property type="protein sequence ID" value="CAA2630647.1"/>
    <property type="molecule type" value="Genomic_DNA"/>
</dbReference>
<reference evidence="2 3" key="1">
    <citation type="submission" date="2019-12" db="EMBL/GenBank/DDBJ databases">
        <authorList>
            <person name="Scholz U."/>
            <person name="Mascher M."/>
            <person name="Fiebig A."/>
        </authorList>
    </citation>
    <scope>NUCLEOTIDE SEQUENCE</scope>
</reference>
<evidence type="ECO:0000256" key="1">
    <source>
        <dbReference type="SAM" id="MobiDB-lite"/>
    </source>
</evidence>
<organism evidence="2">
    <name type="scientific">Spirodela intermedia</name>
    <name type="common">Intermediate duckweed</name>
    <dbReference type="NCBI Taxonomy" id="51605"/>
    <lineage>
        <taxon>Eukaryota</taxon>
        <taxon>Viridiplantae</taxon>
        <taxon>Streptophyta</taxon>
        <taxon>Embryophyta</taxon>
        <taxon>Tracheophyta</taxon>
        <taxon>Spermatophyta</taxon>
        <taxon>Magnoliopsida</taxon>
        <taxon>Liliopsida</taxon>
        <taxon>Araceae</taxon>
        <taxon>Lemnoideae</taxon>
        <taxon>Spirodela</taxon>
    </lineage>
</organism>
<feature type="region of interest" description="Disordered" evidence="1">
    <location>
        <begin position="1"/>
        <end position="33"/>
    </location>
</feature>
<dbReference type="EMBL" id="CACRZD030000013">
    <property type="protein sequence ID" value="CAA6669890.1"/>
    <property type="molecule type" value="Genomic_DNA"/>
</dbReference>
<feature type="compositionally biased region" description="Basic and acidic residues" evidence="1">
    <location>
        <begin position="20"/>
        <end position="33"/>
    </location>
</feature>
<proteinExistence type="predicted"/>
<gene>
    <name evidence="2" type="ORF">SI7747_13016293</name>
</gene>
<dbReference type="Proteomes" id="UP001189122">
    <property type="component" value="Unassembled WGS sequence"/>
</dbReference>
<name>A0A7I8JIE6_SPIIN</name>
<dbReference type="AlphaFoldDB" id="A0A7I8JIE6"/>
<sequence>MEDPNSSDGGILENYDGEEDFRSCCEPTPDRSGDNLDEFSMKMFFKGVSVCDAEDSTSGISGIGVVMERAPGLPTLQVQKRLDLYVEPSVADHLALLDGLLEALRVWHEFCYACGAEYQGGFQACRCDPWEEEYEPSGEISSGETELWRWELFDSSGTSAYTEQERSQLALIQTRRRRCSDAYGDTMKDLHHLPWLERFVSVISDCYHEDCAQ</sequence>
<evidence type="ECO:0000313" key="2">
    <source>
        <dbReference type="EMBL" id="CAA2630647.1"/>
    </source>
</evidence>
<accession>A0A7I8JIE6</accession>